<evidence type="ECO:0000313" key="1">
    <source>
        <dbReference type="EMBL" id="SFD67334.1"/>
    </source>
</evidence>
<dbReference type="RefSeq" id="WP_093428706.1">
    <property type="nucleotide sequence ID" value="NZ_FOMJ01000007.1"/>
</dbReference>
<dbReference type="Proteomes" id="UP000198611">
    <property type="component" value="Unassembled WGS sequence"/>
</dbReference>
<accession>A0A1I1U9H3</accession>
<gene>
    <name evidence="1" type="ORF">SAMN05660831_02073</name>
</gene>
<evidence type="ECO:0000313" key="2">
    <source>
        <dbReference type="Proteomes" id="UP000198611"/>
    </source>
</evidence>
<dbReference type="STRING" id="1123397.SAMN05660831_02073"/>
<reference evidence="1 2" key="1">
    <citation type="submission" date="2016-10" db="EMBL/GenBank/DDBJ databases">
        <authorList>
            <person name="de Groot N.N."/>
        </authorList>
    </citation>
    <scope>NUCLEOTIDE SEQUENCE [LARGE SCALE GENOMIC DNA]</scope>
    <source>
        <strain evidence="1 2">HL3</strain>
    </source>
</reference>
<name>A0A1I1U9H3_9GAMM</name>
<sequence length="204" mass="22167">MSVEAVLWRGEKRLQFDYLTAGGERTRRDLIAGKVVRKAGGQVTLQGYSLKRAAPRALKPERIVGDVLDADTGEVGELWDLLGIDAEPAPPPPPAGDAHQRHEAVADADVEELLDYLEPMARKAEAHGWVIHRKPEELSVHGVFKNGRVKKGAVAAVRYFPEKSRPLRVEARHSVAAGVYSRPEAAAGKFEAVLENLLRTGAGG</sequence>
<protein>
    <submittedName>
        <fullName evidence="1">Uncharacterized protein</fullName>
    </submittedName>
</protein>
<proteinExistence type="predicted"/>
<keyword evidence="2" id="KW-1185">Reference proteome</keyword>
<dbReference type="AlphaFoldDB" id="A0A1I1U9H3"/>
<dbReference type="EMBL" id="FOMJ01000007">
    <property type="protein sequence ID" value="SFD67334.1"/>
    <property type="molecule type" value="Genomic_DNA"/>
</dbReference>
<organism evidence="1 2">
    <name type="scientific">Thiohalospira halophila DSM 15071</name>
    <dbReference type="NCBI Taxonomy" id="1123397"/>
    <lineage>
        <taxon>Bacteria</taxon>
        <taxon>Pseudomonadati</taxon>
        <taxon>Pseudomonadota</taxon>
        <taxon>Gammaproteobacteria</taxon>
        <taxon>Thiohalospirales</taxon>
        <taxon>Thiohalospiraceae</taxon>
        <taxon>Thiohalospira</taxon>
    </lineage>
</organism>